<accession>A0A8H3QN62</accession>
<dbReference type="AlphaFoldDB" id="A0A8H3QN62"/>
<organism evidence="1 2">
    <name type="scientific">Rhizophagus clarus</name>
    <dbReference type="NCBI Taxonomy" id="94130"/>
    <lineage>
        <taxon>Eukaryota</taxon>
        <taxon>Fungi</taxon>
        <taxon>Fungi incertae sedis</taxon>
        <taxon>Mucoromycota</taxon>
        <taxon>Glomeromycotina</taxon>
        <taxon>Glomeromycetes</taxon>
        <taxon>Glomerales</taxon>
        <taxon>Glomeraceae</taxon>
        <taxon>Rhizophagus</taxon>
    </lineage>
</organism>
<gene>
    <name evidence="1" type="ORF">RCL2_001236700</name>
</gene>
<dbReference type="Proteomes" id="UP000615446">
    <property type="component" value="Unassembled WGS sequence"/>
</dbReference>
<dbReference type="EMBL" id="BLAL01000090">
    <property type="protein sequence ID" value="GES85282.1"/>
    <property type="molecule type" value="Genomic_DNA"/>
</dbReference>
<comment type="caution">
    <text evidence="1">The sequence shown here is derived from an EMBL/GenBank/DDBJ whole genome shotgun (WGS) entry which is preliminary data.</text>
</comment>
<evidence type="ECO:0000313" key="1">
    <source>
        <dbReference type="EMBL" id="GES85282.1"/>
    </source>
</evidence>
<reference evidence="1" key="1">
    <citation type="submission" date="2019-10" db="EMBL/GenBank/DDBJ databases">
        <title>Conservation and host-specific expression of non-tandemly repeated heterogenous ribosome RNA gene in arbuscular mycorrhizal fungi.</title>
        <authorList>
            <person name="Maeda T."/>
            <person name="Kobayashi Y."/>
            <person name="Nakagawa T."/>
            <person name="Ezawa T."/>
            <person name="Yamaguchi K."/>
            <person name="Bino T."/>
            <person name="Nishimoto Y."/>
            <person name="Shigenobu S."/>
            <person name="Kawaguchi M."/>
        </authorList>
    </citation>
    <scope>NUCLEOTIDE SEQUENCE</scope>
    <source>
        <strain evidence="1">HR1</strain>
    </source>
</reference>
<name>A0A8H3QN62_9GLOM</name>
<evidence type="ECO:0000313" key="2">
    <source>
        <dbReference type="Proteomes" id="UP000615446"/>
    </source>
</evidence>
<proteinExistence type="predicted"/>
<protein>
    <submittedName>
        <fullName evidence="1">Uncharacterized protein</fullName>
    </submittedName>
</protein>
<sequence>MGIDSTCLEENCENAEIIRQRLIENNNDLIKLKDHVFVNLIRIGILNFVVYSHRCSSKAAPTFRCVEEGHERISNPSLNKIVII</sequence>